<protein>
    <submittedName>
        <fullName evidence="1">Uncharacterized protein</fullName>
    </submittedName>
</protein>
<dbReference type="AlphaFoldDB" id="A0A2P2QUF2"/>
<accession>A0A2P2QUF2</accession>
<name>A0A2P2QUF2_RHIMU</name>
<dbReference type="EMBL" id="GGEC01090166">
    <property type="protein sequence ID" value="MBX70650.1"/>
    <property type="molecule type" value="Transcribed_RNA"/>
</dbReference>
<sequence length="32" mass="3829">MEILATYSLHPITLRKQLWKYDTNARKVVLIL</sequence>
<reference evidence="1" key="1">
    <citation type="submission" date="2018-02" db="EMBL/GenBank/DDBJ databases">
        <title>Rhizophora mucronata_Transcriptome.</title>
        <authorList>
            <person name="Meera S.P."/>
            <person name="Sreeshan A."/>
            <person name="Augustine A."/>
        </authorList>
    </citation>
    <scope>NUCLEOTIDE SEQUENCE</scope>
    <source>
        <tissue evidence="1">Leaf</tissue>
    </source>
</reference>
<evidence type="ECO:0000313" key="1">
    <source>
        <dbReference type="EMBL" id="MBX70650.1"/>
    </source>
</evidence>
<organism evidence="1">
    <name type="scientific">Rhizophora mucronata</name>
    <name type="common">Asiatic mangrove</name>
    <dbReference type="NCBI Taxonomy" id="61149"/>
    <lineage>
        <taxon>Eukaryota</taxon>
        <taxon>Viridiplantae</taxon>
        <taxon>Streptophyta</taxon>
        <taxon>Embryophyta</taxon>
        <taxon>Tracheophyta</taxon>
        <taxon>Spermatophyta</taxon>
        <taxon>Magnoliopsida</taxon>
        <taxon>eudicotyledons</taxon>
        <taxon>Gunneridae</taxon>
        <taxon>Pentapetalae</taxon>
        <taxon>rosids</taxon>
        <taxon>fabids</taxon>
        <taxon>Malpighiales</taxon>
        <taxon>Rhizophoraceae</taxon>
        <taxon>Rhizophora</taxon>
    </lineage>
</organism>
<proteinExistence type="predicted"/>